<evidence type="ECO:0000256" key="1">
    <source>
        <dbReference type="SAM" id="Phobius"/>
    </source>
</evidence>
<dbReference type="GO" id="GO:0016787">
    <property type="term" value="F:hydrolase activity"/>
    <property type="evidence" value="ECO:0007669"/>
    <property type="project" value="UniProtKB-KW"/>
</dbReference>
<dbReference type="Pfam" id="PF10112">
    <property type="entry name" value="Halogen_Hydrol"/>
    <property type="match status" value="1"/>
</dbReference>
<dbReference type="EMBL" id="QYUK01000011">
    <property type="protein sequence ID" value="RJF86969.1"/>
    <property type="molecule type" value="Genomic_DNA"/>
</dbReference>
<dbReference type="Proteomes" id="UP000284605">
    <property type="component" value="Unassembled WGS sequence"/>
</dbReference>
<sequence>MGGMFTDDRNWLIAGLVSAILIPGLVFVVQVPLAVALGVGALAFAGLVFAFAPRRVFEGIDVSNVARGRLDLARKVLNDAAPQIERLGEIARGIRKDTVKAQVGRLATTARSIVAGVEQDANRLSTVQRFLTYYLPAAGDVAERYGVLEQKRLPDPARITQTEAVIAKLEDAFSHYSDSLLDTDLADLDVELRLIESSLKEDMGTAR</sequence>
<feature type="transmembrane region" description="Helical" evidence="1">
    <location>
        <begin position="35"/>
        <end position="52"/>
    </location>
</feature>
<proteinExistence type="predicted"/>
<reference evidence="2 3" key="1">
    <citation type="submission" date="2018-09" db="EMBL/GenBank/DDBJ databases">
        <authorList>
            <person name="Zhu H."/>
        </authorList>
    </citation>
    <scope>NUCLEOTIDE SEQUENCE [LARGE SCALE GENOMIC DNA]</scope>
    <source>
        <strain evidence="2 3">K1W22B-8</strain>
    </source>
</reference>
<keyword evidence="3" id="KW-1185">Reference proteome</keyword>
<organism evidence="2 3">
    <name type="scientific">Oleomonas cavernae</name>
    <dbReference type="NCBI Taxonomy" id="2320859"/>
    <lineage>
        <taxon>Bacteria</taxon>
        <taxon>Pseudomonadati</taxon>
        <taxon>Pseudomonadota</taxon>
        <taxon>Alphaproteobacteria</taxon>
        <taxon>Acetobacterales</taxon>
        <taxon>Acetobacteraceae</taxon>
        <taxon>Oleomonas</taxon>
    </lineage>
</organism>
<accession>A0A418WAG9</accession>
<protein>
    <submittedName>
        <fullName evidence="2">5-bromo-4-chloroindolyl phosphate hydrolase</fullName>
    </submittedName>
</protein>
<evidence type="ECO:0000313" key="3">
    <source>
        <dbReference type="Proteomes" id="UP000284605"/>
    </source>
</evidence>
<keyword evidence="1" id="KW-1133">Transmembrane helix</keyword>
<dbReference type="InterPro" id="IPR018770">
    <property type="entry name" value="ChloroindolylP_hydrolase"/>
</dbReference>
<gene>
    <name evidence="2" type="ORF">D3874_08025</name>
</gene>
<feature type="transmembrane region" description="Helical" evidence="1">
    <location>
        <begin position="12"/>
        <end position="29"/>
    </location>
</feature>
<evidence type="ECO:0000313" key="2">
    <source>
        <dbReference type="EMBL" id="RJF86969.1"/>
    </source>
</evidence>
<dbReference type="AlphaFoldDB" id="A0A418WAG9"/>
<name>A0A418WAG9_9PROT</name>
<keyword evidence="2" id="KW-0378">Hydrolase</keyword>
<keyword evidence="1" id="KW-0812">Transmembrane</keyword>
<keyword evidence="1" id="KW-0472">Membrane</keyword>
<comment type="caution">
    <text evidence="2">The sequence shown here is derived from an EMBL/GenBank/DDBJ whole genome shotgun (WGS) entry which is preliminary data.</text>
</comment>